<dbReference type="InParanoid" id="A0A3Q7J2H3"/>
<evidence type="ECO:0000313" key="3">
    <source>
        <dbReference type="Proteomes" id="UP000004994"/>
    </source>
</evidence>
<accession>A0A3Q7J2H3</accession>
<protein>
    <submittedName>
        <fullName evidence="2">Uncharacterized protein</fullName>
    </submittedName>
</protein>
<evidence type="ECO:0000256" key="1">
    <source>
        <dbReference type="SAM" id="MobiDB-lite"/>
    </source>
</evidence>
<dbReference type="Proteomes" id="UP000004994">
    <property type="component" value="Chromosome 12"/>
</dbReference>
<keyword evidence="3" id="KW-1185">Reference proteome</keyword>
<feature type="compositionally biased region" description="Pro residues" evidence="1">
    <location>
        <begin position="86"/>
        <end position="96"/>
    </location>
</feature>
<dbReference type="PaxDb" id="4081-Solyc12g005740.1.1"/>
<dbReference type="OMA" id="NDEFMSH"/>
<sequence length="174" mass="18910">MSNINSLHVMFLRALSSHPTLLQCPICDEIGHTNDEFMIHFQSHPMREQVKYLAEGFSVLGITTNVVLPPERLERFTRVEMVTPQTTPPPPLPSSPPQQGSPLPSSPPHQGPYPIRGISDGESVNAGSTGIDLNEIPCEPTGSQDVPIQIPFGGPQLIDGDDGTNDEIDLDLKL</sequence>
<feature type="compositionally biased region" description="Acidic residues" evidence="1">
    <location>
        <begin position="159"/>
        <end position="174"/>
    </location>
</feature>
<evidence type="ECO:0000313" key="2">
    <source>
        <dbReference type="EnsemblPlants" id="Solyc12g005740.1.1.1"/>
    </source>
</evidence>
<dbReference type="EnsemblPlants" id="Solyc12g005740.1.1">
    <property type="protein sequence ID" value="Solyc12g005740.1.1.1"/>
    <property type="gene ID" value="Solyc12g005740.1"/>
</dbReference>
<dbReference type="AlphaFoldDB" id="A0A3Q7J2H3"/>
<organism evidence="2">
    <name type="scientific">Solanum lycopersicum</name>
    <name type="common">Tomato</name>
    <name type="synonym">Lycopersicon esculentum</name>
    <dbReference type="NCBI Taxonomy" id="4081"/>
    <lineage>
        <taxon>Eukaryota</taxon>
        <taxon>Viridiplantae</taxon>
        <taxon>Streptophyta</taxon>
        <taxon>Embryophyta</taxon>
        <taxon>Tracheophyta</taxon>
        <taxon>Spermatophyta</taxon>
        <taxon>Magnoliopsida</taxon>
        <taxon>eudicotyledons</taxon>
        <taxon>Gunneridae</taxon>
        <taxon>Pentapetalae</taxon>
        <taxon>asterids</taxon>
        <taxon>lamiids</taxon>
        <taxon>Solanales</taxon>
        <taxon>Solanaceae</taxon>
        <taxon>Solanoideae</taxon>
        <taxon>Solaneae</taxon>
        <taxon>Solanum</taxon>
        <taxon>Solanum subgen. Lycopersicon</taxon>
    </lineage>
</organism>
<dbReference type="Gramene" id="Solyc12g005740.1.1">
    <property type="protein sequence ID" value="Solyc12g005740.1.1.1"/>
    <property type="gene ID" value="Solyc12g005740.1"/>
</dbReference>
<proteinExistence type="predicted"/>
<feature type="region of interest" description="Disordered" evidence="1">
    <location>
        <begin position="80"/>
        <end position="174"/>
    </location>
</feature>
<reference evidence="2" key="1">
    <citation type="journal article" date="2012" name="Nature">
        <title>The tomato genome sequence provides insights into fleshy fruit evolution.</title>
        <authorList>
            <consortium name="Tomato Genome Consortium"/>
        </authorList>
    </citation>
    <scope>NUCLEOTIDE SEQUENCE [LARGE SCALE GENOMIC DNA]</scope>
    <source>
        <strain evidence="2">cv. Heinz 1706</strain>
    </source>
</reference>
<reference evidence="2" key="2">
    <citation type="submission" date="2019-01" db="UniProtKB">
        <authorList>
            <consortium name="EnsemblPlants"/>
        </authorList>
    </citation>
    <scope>IDENTIFICATION</scope>
    <source>
        <strain evidence="2">cv. Heinz 1706</strain>
    </source>
</reference>
<name>A0A3Q7J2H3_SOLLC</name>